<evidence type="ECO:0000256" key="1">
    <source>
        <dbReference type="SAM" id="MobiDB-lite"/>
    </source>
</evidence>
<dbReference type="EMBL" id="QKQP01000001">
    <property type="protein sequence ID" value="PZD82243.1"/>
    <property type="molecule type" value="Genomic_DNA"/>
</dbReference>
<name>A0A2W1K6D8_ACIFR</name>
<dbReference type="OrthoDB" id="2077946at2"/>
<comment type="caution">
    <text evidence="2">The sequence shown here is derived from an EMBL/GenBank/DDBJ whole genome shotgun (WGS) entry which is preliminary data.</text>
</comment>
<protein>
    <submittedName>
        <fullName evidence="2">Uncharacterized protein</fullName>
    </submittedName>
</protein>
<feature type="region of interest" description="Disordered" evidence="1">
    <location>
        <begin position="15"/>
        <end position="36"/>
    </location>
</feature>
<proteinExistence type="predicted"/>
<dbReference type="InterPro" id="IPR029035">
    <property type="entry name" value="DHS-like_NAD/FAD-binding_dom"/>
</dbReference>
<gene>
    <name evidence="2" type="ORF">DN052_04225</name>
</gene>
<evidence type="ECO:0000313" key="2">
    <source>
        <dbReference type="EMBL" id="PZD82243.1"/>
    </source>
</evidence>
<dbReference type="Pfam" id="PF13289">
    <property type="entry name" value="SIR2_2"/>
    <property type="match status" value="1"/>
</dbReference>
<feature type="compositionally biased region" description="Low complexity" evidence="1">
    <location>
        <begin position="20"/>
        <end position="33"/>
    </location>
</feature>
<accession>A0A2W1K6D8</accession>
<dbReference type="SUPFAM" id="SSF52467">
    <property type="entry name" value="DHS-like NAD/FAD-binding domain"/>
    <property type="match status" value="1"/>
</dbReference>
<dbReference type="Proteomes" id="UP000248886">
    <property type="component" value="Unassembled WGS sequence"/>
</dbReference>
<sequence>MNSWPCAMPSRCASPMPKLPNSTSPTPSSSGPSAEWQDMTPALHKIWCDEDEHYRYEHFADFNEWLHSEDGQAARVEYGVDVLPQPSKALFAGDRSSYDEAFQAFRKERRHEALGESWFQEQLGDDHWFQRNVDHFIQLVDLMDAGAVVPFVGAGISASAGFSSWKDHLRHQGKTAHIPSNRIEALLAGGDYETVLEEIEAIRGREVFINEIRDEFSRNLTIPDVVWRIAEMFTDTVITTNYDRLLEQSFETGEAGGVQVINGLNALEQPDPKKITVIKLHGDIREPKRCILSKNQYDEAYGNGSLNMHKSIPKLLAYHYKNSSLLFLGCSLSNDRTVQVFRKIREGMGEEEAKQHFSIEQAPESLEEIAQRNAELAKLGITPIWFEKGRYELVESILSLAKNELRHRGIAPQRLPVEEPPIKLDMDLSHFLGDFIDLMPLLHWLHRAVPQTATRQYLSAMQRVFHGHSFATRQADENLRMALDNLLRVLSNSVEFDGYAHGKLSVAFRCLQQYLKSIGEDNHLDDDFEWNIYELLTIPELQLETIVANKVDGSFDYHAIRLISALLQHGQKQRMSPKSFCELPSAVNHEFGDYISLALSASLGVSVPDRLDQIYTGDIQSLCEDAWNNLGKPIDLRFFDRVKWLFAQILQ</sequence>
<dbReference type="AlphaFoldDB" id="A0A2W1K6D8"/>
<evidence type="ECO:0000313" key="3">
    <source>
        <dbReference type="Proteomes" id="UP000248886"/>
    </source>
</evidence>
<reference evidence="2 3" key="1">
    <citation type="submission" date="2018-06" db="EMBL/GenBank/DDBJ databases">
        <title>Draft sequence of Acidithiobacillus ferrooxidans CCM 4253.</title>
        <authorList>
            <person name="Moya-Beltran A."/>
            <person name="Castro M."/>
            <person name="Covarrubias P.C."/>
            <person name="Issotta F."/>
            <person name="Janiczek O."/>
            <person name="Mandl M."/>
            <person name="Kucera J."/>
            <person name="Quatrini R."/>
        </authorList>
    </citation>
    <scope>NUCLEOTIDE SEQUENCE [LARGE SCALE GENOMIC DNA]</scope>
    <source>
        <strain evidence="2 3">CCM 4253</strain>
    </source>
</reference>
<organism evidence="2 3">
    <name type="scientific">Acidithiobacillus ferrooxidans</name>
    <name type="common">Thiobacillus ferrooxidans</name>
    <dbReference type="NCBI Taxonomy" id="920"/>
    <lineage>
        <taxon>Bacteria</taxon>
        <taxon>Pseudomonadati</taxon>
        <taxon>Pseudomonadota</taxon>
        <taxon>Acidithiobacillia</taxon>
        <taxon>Acidithiobacillales</taxon>
        <taxon>Acidithiobacillaceae</taxon>
        <taxon>Acidithiobacillus</taxon>
    </lineage>
</organism>